<organism evidence="2 3">
    <name type="scientific">Roseococcus pinisoli</name>
    <dbReference type="NCBI Taxonomy" id="2835040"/>
    <lineage>
        <taxon>Bacteria</taxon>
        <taxon>Pseudomonadati</taxon>
        <taxon>Pseudomonadota</taxon>
        <taxon>Alphaproteobacteria</taxon>
        <taxon>Acetobacterales</taxon>
        <taxon>Roseomonadaceae</taxon>
        <taxon>Roseococcus</taxon>
    </lineage>
</organism>
<dbReference type="InterPro" id="IPR003540">
    <property type="entry name" value="ADP-ribosyltransferase"/>
</dbReference>
<name>A0ABS5QFB8_9PROT</name>
<feature type="domain" description="ADP ribosyltransferase" evidence="1">
    <location>
        <begin position="128"/>
        <end position="278"/>
    </location>
</feature>
<reference evidence="2 3" key="1">
    <citation type="submission" date="2021-05" db="EMBL/GenBank/DDBJ databases">
        <title>Roseococcus sp. XZZS9, whole genome shotgun sequencing project.</title>
        <authorList>
            <person name="Zhao G."/>
            <person name="Shen L."/>
        </authorList>
    </citation>
    <scope>NUCLEOTIDE SEQUENCE [LARGE SCALE GENOMIC DNA]</scope>
    <source>
        <strain evidence="2 3">XZZS9</strain>
    </source>
</reference>
<dbReference type="Proteomes" id="UP000766336">
    <property type="component" value="Unassembled WGS sequence"/>
</dbReference>
<dbReference type="Gene3D" id="3.90.176.10">
    <property type="entry name" value="Toxin ADP-ribosyltransferase, Chain A, domain 1"/>
    <property type="match status" value="1"/>
</dbReference>
<dbReference type="PROSITE" id="PS51996">
    <property type="entry name" value="TR_MART"/>
    <property type="match status" value="1"/>
</dbReference>
<dbReference type="RefSeq" id="WP_213671105.1">
    <property type="nucleotide sequence ID" value="NZ_JAHCDA010000003.1"/>
</dbReference>
<comment type="caution">
    <text evidence="2">The sequence shown here is derived from an EMBL/GenBank/DDBJ whole genome shotgun (WGS) entry which is preliminary data.</text>
</comment>
<dbReference type="SUPFAM" id="SSF56399">
    <property type="entry name" value="ADP-ribosylation"/>
    <property type="match status" value="1"/>
</dbReference>
<evidence type="ECO:0000259" key="1">
    <source>
        <dbReference type="Pfam" id="PF03496"/>
    </source>
</evidence>
<proteinExistence type="predicted"/>
<sequence length="298" mass="33534">MNYFWLRKNNPYRDEFGRFSSADEASTTFAKDKSGAKVTFTKPSPTKHVAHTPTELTGSQDVTLDALHRYGESSKPWNEQKEAPSDEEARTALWKAKGLDAKGRPERIEIDQANPSFANGLMSHYARQHRLSKEQATAVLAYQGASYDAMNDHFRKDKAVSESIKAKIKQVDAAAAEGELPASMTMYRGIGTTNPDRYLKDLKAGKSKILSDKGYTSVTWNKEVAVSFSKEKEHQLILQFELPKGTKGHLMHDQYEGEFLMPRGAAFRLKSVEETTDDFGRKIYSIKADFIGHRRSEA</sequence>
<keyword evidence="3" id="KW-1185">Reference proteome</keyword>
<evidence type="ECO:0000313" key="3">
    <source>
        <dbReference type="Proteomes" id="UP000766336"/>
    </source>
</evidence>
<dbReference type="Pfam" id="PF03496">
    <property type="entry name" value="ADPrib_exo_Tox"/>
    <property type="match status" value="1"/>
</dbReference>
<protein>
    <recommendedName>
        <fullName evidence="1">ADP ribosyltransferase domain-containing protein</fullName>
    </recommendedName>
</protein>
<gene>
    <name evidence="2" type="ORF">KHU32_15710</name>
</gene>
<dbReference type="EMBL" id="JAHCDA010000003">
    <property type="protein sequence ID" value="MBS7812397.1"/>
    <property type="molecule type" value="Genomic_DNA"/>
</dbReference>
<evidence type="ECO:0000313" key="2">
    <source>
        <dbReference type="EMBL" id="MBS7812397.1"/>
    </source>
</evidence>
<accession>A0ABS5QFB8</accession>